<accession>A0AAD9DEZ2</accession>
<evidence type="ECO:0000256" key="2">
    <source>
        <dbReference type="SAM" id="MobiDB-lite"/>
    </source>
</evidence>
<dbReference type="AlphaFoldDB" id="A0AAD9DEZ2"/>
<dbReference type="FunFam" id="1.10.8.10:FF:000003">
    <property type="entry name" value="UV excision repair protein RAD23 homolog"/>
    <property type="match status" value="1"/>
</dbReference>
<dbReference type="InterPro" id="IPR009060">
    <property type="entry name" value="UBA-like_sf"/>
</dbReference>
<evidence type="ECO:0000256" key="1">
    <source>
        <dbReference type="SAM" id="Coils"/>
    </source>
</evidence>
<dbReference type="Pfam" id="PF00627">
    <property type="entry name" value="UBA"/>
    <property type="match status" value="1"/>
</dbReference>
<comment type="caution">
    <text evidence="4">The sequence shown here is derived from an EMBL/GenBank/DDBJ whole genome shotgun (WGS) entry which is preliminary data.</text>
</comment>
<evidence type="ECO:0000259" key="3">
    <source>
        <dbReference type="PROSITE" id="PS50030"/>
    </source>
</evidence>
<feature type="region of interest" description="Disordered" evidence="2">
    <location>
        <begin position="81"/>
        <end position="125"/>
    </location>
</feature>
<evidence type="ECO:0000313" key="4">
    <source>
        <dbReference type="EMBL" id="KAK1745166.1"/>
    </source>
</evidence>
<dbReference type="SMART" id="SM00165">
    <property type="entry name" value="UBA"/>
    <property type="match status" value="1"/>
</dbReference>
<dbReference type="Proteomes" id="UP001224775">
    <property type="component" value="Unassembled WGS sequence"/>
</dbReference>
<dbReference type="InterPro" id="IPR015940">
    <property type="entry name" value="UBA"/>
</dbReference>
<proteinExistence type="predicted"/>
<protein>
    <recommendedName>
        <fullName evidence="3">UBA domain-containing protein</fullName>
    </recommendedName>
</protein>
<name>A0AAD9DEZ2_9STRA</name>
<feature type="region of interest" description="Disordered" evidence="2">
    <location>
        <begin position="175"/>
        <end position="227"/>
    </location>
</feature>
<gene>
    <name evidence="4" type="ORF">QTG54_004457</name>
</gene>
<dbReference type="SUPFAM" id="SSF46934">
    <property type="entry name" value="UBA-like"/>
    <property type="match status" value="1"/>
</dbReference>
<dbReference type="Gene3D" id="1.10.8.10">
    <property type="entry name" value="DNA helicase RuvA subunit, C-terminal domain"/>
    <property type="match status" value="1"/>
</dbReference>
<feature type="coiled-coil region" evidence="1">
    <location>
        <begin position="416"/>
        <end position="443"/>
    </location>
</feature>
<reference evidence="4" key="1">
    <citation type="submission" date="2023-06" db="EMBL/GenBank/DDBJ databases">
        <title>Survivors Of The Sea: Transcriptome response of Skeletonema marinoi to long-term dormancy.</title>
        <authorList>
            <person name="Pinder M.I.M."/>
            <person name="Kourtchenko O."/>
            <person name="Robertson E.K."/>
            <person name="Larsson T."/>
            <person name="Maumus F."/>
            <person name="Osuna-Cruz C.M."/>
            <person name="Vancaester E."/>
            <person name="Stenow R."/>
            <person name="Vandepoele K."/>
            <person name="Ploug H."/>
            <person name="Bruchert V."/>
            <person name="Godhe A."/>
            <person name="Topel M."/>
        </authorList>
    </citation>
    <scope>NUCLEOTIDE SEQUENCE</scope>
    <source>
        <strain evidence="4">R05AC</strain>
    </source>
</reference>
<feature type="compositionally biased region" description="Low complexity" evidence="2">
    <location>
        <begin position="81"/>
        <end position="122"/>
    </location>
</feature>
<feature type="domain" description="UBA" evidence="3">
    <location>
        <begin position="126"/>
        <end position="166"/>
    </location>
</feature>
<feature type="compositionally biased region" description="Low complexity" evidence="2">
    <location>
        <begin position="202"/>
        <end position="222"/>
    </location>
</feature>
<dbReference type="PROSITE" id="PS50030">
    <property type="entry name" value="UBA"/>
    <property type="match status" value="1"/>
</dbReference>
<evidence type="ECO:0000313" key="5">
    <source>
        <dbReference type="Proteomes" id="UP001224775"/>
    </source>
</evidence>
<keyword evidence="5" id="KW-1185">Reference proteome</keyword>
<sequence length="468" mass="50205">MRTLSFEVSKEQVEVLKTETIASSSTTTIAELLVNMEEPALMAIFAFLSPLEIMNLAQINRAMYSKVNTMFGQTSEVSAEEANATTNVETTTTAPSVSAGTAASTAASNTTTTATPTSGSSNDRNEFSTEVINNLKALGFQEGKVISCLRASNGNPDVAAEYLMNGIPPGIAASAGKAAAQTPKSSPTLVGMAGPPGHKRQNSGTSVATAGTTGTTGSAGNNPFSQMSSWFGAAETSTSASTAPSSAASVVSTSTDTGEIKLNAAMASSMASKLTPAELSIILRMRERLQKCEADAIKYRQEKEDVAANLKSVAAVKEFLVTKVRDTEKVVKEKDEEMKRVKSKALTDQEVITFLDEKVKRLEKEVNDFKSNEHATRKEAHDMVSKNEKKVVVLTDMLRFERQQISANEKEWKAAKKVLIKEVKNCRARIVALEAEYEGCLQQNSQLKQGLLSFSQPGSPGKKSLKFR</sequence>
<keyword evidence="1" id="KW-0175">Coiled coil</keyword>
<dbReference type="EMBL" id="JATAAI010000006">
    <property type="protein sequence ID" value="KAK1745166.1"/>
    <property type="molecule type" value="Genomic_DNA"/>
</dbReference>
<feature type="coiled-coil region" evidence="1">
    <location>
        <begin position="282"/>
        <end position="379"/>
    </location>
</feature>
<organism evidence="4 5">
    <name type="scientific">Skeletonema marinoi</name>
    <dbReference type="NCBI Taxonomy" id="267567"/>
    <lineage>
        <taxon>Eukaryota</taxon>
        <taxon>Sar</taxon>
        <taxon>Stramenopiles</taxon>
        <taxon>Ochrophyta</taxon>
        <taxon>Bacillariophyta</taxon>
        <taxon>Coscinodiscophyceae</taxon>
        <taxon>Thalassiosirophycidae</taxon>
        <taxon>Thalassiosirales</taxon>
        <taxon>Skeletonemataceae</taxon>
        <taxon>Skeletonema</taxon>
        <taxon>Skeletonema marinoi-dohrnii complex</taxon>
    </lineage>
</organism>